<accession>A0A557SRM8</accession>
<dbReference type="Proteomes" id="UP000315289">
    <property type="component" value="Unassembled WGS sequence"/>
</dbReference>
<comment type="caution">
    <text evidence="1">The sequence shown here is derived from an EMBL/GenBank/DDBJ whole genome shotgun (WGS) entry which is preliminary data.</text>
</comment>
<gene>
    <name evidence="1" type="ORF">NARC_170003</name>
</gene>
<dbReference type="AlphaFoldDB" id="A0A557SRM8"/>
<proteinExistence type="predicted"/>
<dbReference type="EMBL" id="VOAH01000017">
    <property type="protein sequence ID" value="TVP39263.1"/>
    <property type="molecule type" value="Genomic_DNA"/>
</dbReference>
<sequence length="43" mass="4893">MQDLYALDVVESRSSSKGYNHVISIFDYSKVNNIIVSHYTAVK</sequence>
<organism evidence="1 2">
    <name type="scientific">Candidatus Nitrosocosmicus arcticus</name>
    <dbReference type="NCBI Taxonomy" id="2035267"/>
    <lineage>
        <taxon>Archaea</taxon>
        <taxon>Nitrososphaerota</taxon>
        <taxon>Nitrososphaeria</taxon>
        <taxon>Nitrososphaerales</taxon>
        <taxon>Nitrososphaeraceae</taxon>
        <taxon>Candidatus Nitrosocosmicus</taxon>
    </lineage>
</organism>
<protein>
    <submittedName>
        <fullName evidence="1">Uncharacterized protein</fullName>
    </submittedName>
</protein>
<name>A0A557SRM8_9ARCH</name>
<reference evidence="1 2" key="1">
    <citation type="journal article" date="2019" name="Front. Microbiol.">
        <title>Ammonia Oxidation by the Arctic Terrestrial Thaumarchaeote Candidatus Nitrosocosmicus arcticus Is Stimulated by Increasing Temperatures.</title>
        <authorList>
            <person name="Alves R.J.E."/>
            <person name="Kerou M."/>
            <person name="Zappe A."/>
            <person name="Bittner R."/>
            <person name="Abby S.S."/>
            <person name="Schmidt H.A."/>
            <person name="Pfeifer K."/>
            <person name="Schleper C."/>
        </authorList>
    </citation>
    <scope>NUCLEOTIDE SEQUENCE [LARGE SCALE GENOMIC DNA]</scope>
    <source>
        <strain evidence="1 2">Kfb</strain>
    </source>
</reference>
<keyword evidence="2" id="KW-1185">Reference proteome</keyword>
<evidence type="ECO:0000313" key="1">
    <source>
        <dbReference type="EMBL" id="TVP39263.1"/>
    </source>
</evidence>
<evidence type="ECO:0000313" key="2">
    <source>
        <dbReference type="Proteomes" id="UP000315289"/>
    </source>
</evidence>